<evidence type="ECO:0000256" key="9">
    <source>
        <dbReference type="ARBA" id="ARBA00049401"/>
    </source>
</evidence>
<sequence>MSWIDDLGLAWPILQAPMAGAQGVELAAAVSEAGGLGALPAAMLDPQALDAALGEYRARSARPLNVNAFCHEAPPPDPEALARWQARLAPYYAEYGVTPPEPASGAGRRPFDAAACEVLEVHRPTVVSFHFGLPAPALLDRVKAWGARVLSSATTVEEARWLEAHGADAIIAQGLEAGGHRGSFLHDDMTTQVGTLALVPQVREAVAVPVIAAGGIAGPRSVAAARALGAAAVQVGTAFLGCPESTIGEGHRRALLSGEARHTALTDLYSGRPARGLVTRLMRELGPMGEGVPAFPLATAALAPLRAAAEAAGSSDFSPLWAGQDTSGCRAVPAARQLRWLAGEPGL</sequence>
<dbReference type="RefSeq" id="WP_309650786.1">
    <property type="nucleotide sequence ID" value="NZ_JARWAK010000001.1"/>
</dbReference>
<evidence type="ECO:0000256" key="6">
    <source>
        <dbReference type="ARBA" id="ARBA00023002"/>
    </source>
</evidence>
<evidence type="ECO:0000313" key="11">
    <source>
        <dbReference type="Proteomes" id="UP001264519"/>
    </source>
</evidence>
<evidence type="ECO:0000256" key="2">
    <source>
        <dbReference type="ARBA" id="ARBA00009881"/>
    </source>
</evidence>
<dbReference type="Proteomes" id="UP001264519">
    <property type="component" value="Unassembled WGS sequence"/>
</dbReference>
<dbReference type="PANTHER" id="PTHR42747:SF3">
    <property type="entry name" value="NITRONATE MONOOXYGENASE-RELATED"/>
    <property type="match status" value="1"/>
</dbReference>
<keyword evidence="11" id="KW-1185">Reference proteome</keyword>
<dbReference type="CDD" id="cd04730">
    <property type="entry name" value="NPD_like"/>
    <property type="match status" value="1"/>
</dbReference>
<comment type="cofactor">
    <cofactor evidence="1">
        <name>FMN</name>
        <dbReference type="ChEBI" id="CHEBI:58210"/>
    </cofactor>
</comment>
<dbReference type="PANTHER" id="PTHR42747">
    <property type="entry name" value="NITRONATE MONOOXYGENASE-RELATED"/>
    <property type="match status" value="1"/>
</dbReference>
<dbReference type="InterPro" id="IPR013785">
    <property type="entry name" value="Aldolase_TIM"/>
</dbReference>
<keyword evidence="5" id="KW-0288">FMN</keyword>
<keyword evidence="4" id="KW-0285">Flavoprotein</keyword>
<keyword evidence="3" id="KW-0216">Detoxification</keyword>
<evidence type="ECO:0000256" key="5">
    <source>
        <dbReference type="ARBA" id="ARBA00022643"/>
    </source>
</evidence>
<dbReference type="InterPro" id="IPR004136">
    <property type="entry name" value="NMO"/>
</dbReference>
<comment type="catalytic activity">
    <reaction evidence="9">
        <text>3 propionate 3-nitronate + 3 O2 + H2O = 3 3-oxopropanoate + 2 nitrate + nitrite + H2O2 + 3 H(+)</text>
        <dbReference type="Rhea" id="RHEA:57332"/>
        <dbReference type="ChEBI" id="CHEBI:15377"/>
        <dbReference type="ChEBI" id="CHEBI:15378"/>
        <dbReference type="ChEBI" id="CHEBI:15379"/>
        <dbReference type="ChEBI" id="CHEBI:16240"/>
        <dbReference type="ChEBI" id="CHEBI:16301"/>
        <dbReference type="ChEBI" id="CHEBI:17632"/>
        <dbReference type="ChEBI" id="CHEBI:33190"/>
        <dbReference type="ChEBI" id="CHEBI:136067"/>
    </reaction>
</comment>
<accession>A0ABU1FYA3</accession>
<evidence type="ECO:0000256" key="7">
    <source>
        <dbReference type="ARBA" id="ARBA00023033"/>
    </source>
</evidence>
<reference evidence="10 11" key="1">
    <citation type="submission" date="2023-04" db="EMBL/GenBank/DDBJ databases">
        <title>A long-awaited taxogenomic arrangement of the family Halomonadaceae.</title>
        <authorList>
            <person name="De La Haba R."/>
            <person name="Chuvochina M."/>
            <person name="Wittouck S."/>
            <person name="Arahal D.R."/>
            <person name="Sanchez-Porro C."/>
            <person name="Hugenholtz P."/>
            <person name="Ventosa A."/>
        </authorList>
    </citation>
    <scope>NUCLEOTIDE SEQUENCE [LARGE SCALE GENOMIC DNA]</scope>
    <source>
        <strain evidence="10 11">DSM 23530</strain>
    </source>
</reference>
<organism evidence="10 11">
    <name type="scientific">Halomonas koreensis</name>
    <dbReference type="NCBI Taxonomy" id="245385"/>
    <lineage>
        <taxon>Bacteria</taxon>
        <taxon>Pseudomonadati</taxon>
        <taxon>Pseudomonadota</taxon>
        <taxon>Gammaproteobacteria</taxon>
        <taxon>Oceanospirillales</taxon>
        <taxon>Halomonadaceae</taxon>
        <taxon>Halomonas</taxon>
    </lineage>
</organism>
<dbReference type="Pfam" id="PF03060">
    <property type="entry name" value="NMO"/>
    <property type="match status" value="1"/>
</dbReference>
<evidence type="ECO:0000313" key="10">
    <source>
        <dbReference type="EMBL" id="MDR5865182.1"/>
    </source>
</evidence>
<protein>
    <recommendedName>
        <fullName evidence="8">Propionate 3-nitronate monooxygenase</fullName>
    </recommendedName>
</protein>
<keyword evidence="6 10" id="KW-0560">Oxidoreductase</keyword>
<name>A0ABU1FYA3_9GAMM</name>
<keyword evidence="7 10" id="KW-0503">Monooxygenase</keyword>
<evidence type="ECO:0000256" key="3">
    <source>
        <dbReference type="ARBA" id="ARBA00022575"/>
    </source>
</evidence>
<evidence type="ECO:0000256" key="1">
    <source>
        <dbReference type="ARBA" id="ARBA00001917"/>
    </source>
</evidence>
<comment type="caution">
    <text evidence="10">The sequence shown here is derived from an EMBL/GenBank/DDBJ whole genome shotgun (WGS) entry which is preliminary data.</text>
</comment>
<dbReference type="SUPFAM" id="SSF51412">
    <property type="entry name" value="Inosine monophosphate dehydrogenase (IMPDH)"/>
    <property type="match status" value="1"/>
</dbReference>
<evidence type="ECO:0000256" key="8">
    <source>
        <dbReference type="ARBA" id="ARBA00031155"/>
    </source>
</evidence>
<dbReference type="Gene3D" id="3.20.20.70">
    <property type="entry name" value="Aldolase class I"/>
    <property type="match status" value="1"/>
</dbReference>
<dbReference type="GO" id="GO:0004497">
    <property type="term" value="F:monooxygenase activity"/>
    <property type="evidence" value="ECO:0007669"/>
    <property type="project" value="UniProtKB-KW"/>
</dbReference>
<comment type="similarity">
    <text evidence="2">Belongs to the nitronate monooxygenase family. NMO class I subfamily.</text>
</comment>
<gene>
    <name evidence="10" type="ORF">QC818_00080</name>
</gene>
<proteinExistence type="inferred from homology"/>
<evidence type="ECO:0000256" key="4">
    <source>
        <dbReference type="ARBA" id="ARBA00022630"/>
    </source>
</evidence>
<dbReference type="EMBL" id="JARWAK010000001">
    <property type="protein sequence ID" value="MDR5865182.1"/>
    <property type="molecule type" value="Genomic_DNA"/>
</dbReference>